<gene>
    <name evidence="1" type="ORF">TMSB3V08_LOCUS5442</name>
</gene>
<dbReference type="EMBL" id="OB793811">
    <property type="protein sequence ID" value="CAD7428645.1"/>
    <property type="molecule type" value="Genomic_DNA"/>
</dbReference>
<proteinExistence type="predicted"/>
<evidence type="ECO:0000313" key="1">
    <source>
        <dbReference type="EMBL" id="CAD7428645.1"/>
    </source>
</evidence>
<protein>
    <submittedName>
        <fullName evidence="1">Uncharacterized protein</fullName>
    </submittedName>
</protein>
<reference evidence="1" key="1">
    <citation type="submission" date="2020-11" db="EMBL/GenBank/DDBJ databases">
        <authorList>
            <person name="Tran Van P."/>
        </authorList>
    </citation>
    <scope>NUCLEOTIDE SEQUENCE</scope>
</reference>
<name>A0A7R9E9P7_9NEOP</name>
<accession>A0A7R9E9P7</accession>
<sequence>MAACNVGDIDADEVLAIMSCDWLANQEKVSPCVRSALLRAKQKLIKQIPVITRTIVVNLILSCFPMMREWRLDPNSNSIPVCLKETDHQSGACVSTDADGGSATPSLPRRQDASVLVASRQSASSANTPHVDSYMTVSFLQQLNQYSCFNNSDPFLSSSVLPQQLITPASATLYLSFNSSVPLPHQLSTHSSTTQKLPVLSISQLSTPSLATQYPFFRKSVPPPHQLNTPTSATQYSFLSNSEFLINAVRKEIARMYREFVTARPTPARKSYYPVRSSPPVDGEVMARILAGLRITVGSEERITGGRVGRIAVGRVGRITGGRVGRIAGGRVARIAVGSVARIAEGRVGRIAVGRVARIAVGRVGRIAVGSEGRIAVDSEGRITVGRVGRIAVGIMGRIAVGRVGRIAGDSEASSADAG</sequence>
<organism evidence="1">
    <name type="scientific">Timema monikensis</name>
    <dbReference type="NCBI Taxonomy" id="170555"/>
    <lineage>
        <taxon>Eukaryota</taxon>
        <taxon>Metazoa</taxon>
        <taxon>Ecdysozoa</taxon>
        <taxon>Arthropoda</taxon>
        <taxon>Hexapoda</taxon>
        <taxon>Insecta</taxon>
        <taxon>Pterygota</taxon>
        <taxon>Neoptera</taxon>
        <taxon>Polyneoptera</taxon>
        <taxon>Phasmatodea</taxon>
        <taxon>Timematodea</taxon>
        <taxon>Timematoidea</taxon>
        <taxon>Timematidae</taxon>
        <taxon>Timema</taxon>
    </lineage>
</organism>
<dbReference type="AlphaFoldDB" id="A0A7R9E9P7"/>